<sequence>MPLFQSAIFFFFFIFSICNFNIVDSSTAFVAPITRDQSTELYTISIYFKSPLESTDLLLDLGGKFSWIDCNPDLYTSTSHHYIPCHTNLCISLGSIACSNCFRPSGPGCHNNSCDLFPENPVIRNAILAQALVDSLALTTTDGRNPGQVGIVPNFVLSCSDDSLLLGLPEGVSGLAGLGRSNYSLPAQVSNVYASPNLFALCLPGPASTSPGAAFFNTGGPYYFLPGVDLSAHLTYAPLIQNPIGFTVITYSGHPSDEYFIGVTSININGNPVKFNHSLLKIDDNGFGGTRLSTVTPYTVLETSIYTAFIEAFANESMALNLTVTDPVSPFEVCYVASDVYDTALGPAVPTIDLVMHSEDVVWRIFGGNSMVRIAWEDEDGDRDVWCLGFVDGGDKPRTSVVIGGRQMEDNLLQFDLVSMRFGFSSSVLVHDTNCGSFNFTEDPGL</sequence>
<dbReference type="PANTHER" id="PTHR47965">
    <property type="entry name" value="ASPARTYL PROTEASE-RELATED"/>
    <property type="match status" value="1"/>
</dbReference>
<dbReference type="Pfam" id="PF14543">
    <property type="entry name" value="TAXi_N"/>
    <property type="match status" value="1"/>
</dbReference>
<evidence type="ECO:0000256" key="5">
    <source>
        <dbReference type="SAM" id="SignalP"/>
    </source>
</evidence>
<dbReference type="Proteomes" id="UP000326396">
    <property type="component" value="Linkage Group LG7"/>
</dbReference>
<feature type="chain" id="PRO_5024354350" description="Peptidase A1 domain-containing protein" evidence="5">
    <location>
        <begin position="26"/>
        <end position="446"/>
    </location>
</feature>
<feature type="signal peptide" evidence="5">
    <location>
        <begin position="1"/>
        <end position="25"/>
    </location>
</feature>
<gene>
    <name evidence="7" type="ORF">E3N88_36510</name>
</gene>
<accession>A0A5N6M3W8</accession>
<name>A0A5N6M3W8_9ASTR</name>
<feature type="domain" description="Peptidase A1" evidence="6">
    <location>
        <begin position="42"/>
        <end position="425"/>
    </location>
</feature>
<dbReference type="FunFam" id="2.40.70.10:FF:000041">
    <property type="entry name" value="Basic 7S globulin"/>
    <property type="match status" value="1"/>
</dbReference>
<evidence type="ECO:0000259" key="6">
    <source>
        <dbReference type="PROSITE" id="PS51767"/>
    </source>
</evidence>
<dbReference type="AlphaFoldDB" id="A0A5N6M3W8"/>
<dbReference type="InterPro" id="IPR032861">
    <property type="entry name" value="TAXi_N"/>
</dbReference>
<evidence type="ECO:0000256" key="1">
    <source>
        <dbReference type="ARBA" id="ARBA00004239"/>
    </source>
</evidence>
<dbReference type="InterPro" id="IPR021109">
    <property type="entry name" value="Peptidase_aspartic_dom_sf"/>
</dbReference>
<dbReference type="InterPro" id="IPR033121">
    <property type="entry name" value="PEPTIDASE_A1"/>
</dbReference>
<dbReference type="CDD" id="cd05489">
    <property type="entry name" value="xylanase_inhibitor_I_like"/>
    <property type="match status" value="1"/>
</dbReference>
<comment type="caution">
    <text evidence="7">The sequence shown here is derived from an EMBL/GenBank/DDBJ whole genome shotgun (WGS) entry which is preliminary data.</text>
</comment>
<dbReference type="OrthoDB" id="1904546at2759"/>
<dbReference type="GO" id="GO:0004190">
    <property type="term" value="F:aspartic-type endopeptidase activity"/>
    <property type="evidence" value="ECO:0007669"/>
    <property type="project" value="InterPro"/>
</dbReference>
<proteinExistence type="inferred from homology"/>
<keyword evidence="4 5" id="KW-0732">Signal</keyword>
<dbReference type="GO" id="GO:0006508">
    <property type="term" value="P:proteolysis"/>
    <property type="evidence" value="ECO:0007669"/>
    <property type="project" value="InterPro"/>
</dbReference>
<dbReference type="InterPro" id="IPR032799">
    <property type="entry name" value="TAXi_C"/>
</dbReference>
<evidence type="ECO:0000256" key="3">
    <source>
        <dbReference type="ARBA" id="ARBA00022525"/>
    </source>
</evidence>
<keyword evidence="3" id="KW-0964">Secreted</keyword>
<dbReference type="Gene3D" id="2.40.70.10">
    <property type="entry name" value="Acid Proteases"/>
    <property type="match status" value="2"/>
</dbReference>
<evidence type="ECO:0000256" key="4">
    <source>
        <dbReference type="ARBA" id="ARBA00022729"/>
    </source>
</evidence>
<dbReference type="PROSITE" id="PS51767">
    <property type="entry name" value="PEPTIDASE_A1"/>
    <property type="match status" value="1"/>
</dbReference>
<evidence type="ECO:0000313" key="7">
    <source>
        <dbReference type="EMBL" id="KAD3068630.1"/>
    </source>
</evidence>
<evidence type="ECO:0000313" key="8">
    <source>
        <dbReference type="Proteomes" id="UP000326396"/>
    </source>
</evidence>
<dbReference type="InterPro" id="IPR033868">
    <property type="entry name" value="Xylanase_inhibitor_I-like"/>
</dbReference>
<keyword evidence="8" id="KW-1185">Reference proteome</keyword>
<comment type="subcellular location">
    <subcellularLocation>
        <location evidence="1">Secreted</location>
        <location evidence="1">Extracellular space</location>
    </subcellularLocation>
</comment>
<organism evidence="7 8">
    <name type="scientific">Mikania micrantha</name>
    <name type="common">bitter vine</name>
    <dbReference type="NCBI Taxonomy" id="192012"/>
    <lineage>
        <taxon>Eukaryota</taxon>
        <taxon>Viridiplantae</taxon>
        <taxon>Streptophyta</taxon>
        <taxon>Embryophyta</taxon>
        <taxon>Tracheophyta</taxon>
        <taxon>Spermatophyta</taxon>
        <taxon>Magnoliopsida</taxon>
        <taxon>eudicotyledons</taxon>
        <taxon>Gunneridae</taxon>
        <taxon>Pentapetalae</taxon>
        <taxon>asterids</taxon>
        <taxon>campanulids</taxon>
        <taxon>Asterales</taxon>
        <taxon>Asteraceae</taxon>
        <taxon>Asteroideae</taxon>
        <taxon>Heliantheae alliance</taxon>
        <taxon>Eupatorieae</taxon>
        <taxon>Mikania</taxon>
    </lineage>
</organism>
<evidence type="ECO:0000256" key="2">
    <source>
        <dbReference type="ARBA" id="ARBA00007447"/>
    </source>
</evidence>
<dbReference type="SUPFAM" id="SSF50630">
    <property type="entry name" value="Acid proteases"/>
    <property type="match status" value="1"/>
</dbReference>
<reference evidence="7 8" key="1">
    <citation type="submission" date="2019-05" db="EMBL/GenBank/DDBJ databases">
        <title>Mikania micrantha, genome provides insights into the molecular mechanism of rapid growth.</title>
        <authorList>
            <person name="Liu B."/>
        </authorList>
    </citation>
    <scope>NUCLEOTIDE SEQUENCE [LARGE SCALE GENOMIC DNA]</scope>
    <source>
        <strain evidence="7">NLD-2019</strain>
        <tissue evidence="7">Leaf</tissue>
    </source>
</reference>
<dbReference type="PANTHER" id="PTHR47965:SF6">
    <property type="entry name" value="ASPARTIC PROTEINASE GIP1-RELATED"/>
    <property type="match status" value="1"/>
</dbReference>
<comment type="similarity">
    <text evidence="2">Belongs to the peptidase A1 family.</text>
</comment>
<dbReference type="GO" id="GO:0005576">
    <property type="term" value="C:extracellular region"/>
    <property type="evidence" value="ECO:0007669"/>
    <property type="project" value="UniProtKB-SubCell"/>
</dbReference>
<dbReference type="Pfam" id="PF14541">
    <property type="entry name" value="TAXi_C"/>
    <property type="match status" value="1"/>
</dbReference>
<dbReference type="InterPro" id="IPR001461">
    <property type="entry name" value="Aspartic_peptidase_A1"/>
</dbReference>
<protein>
    <recommendedName>
        <fullName evidence="6">Peptidase A1 domain-containing protein</fullName>
    </recommendedName>
</protein>
<dbReference type="EMBL" id="SZYD01000017">
    <property type="protein sequence ID" value="KAD3068630.1"/>
    <property type="molecule type" value="Genomic_DNA"/>
</dbReference>